<dbReference type="NCBIfam" id="NF033510">
    <property type="entry name" value="Ca_tandemer"/>
    <property type="match status" value="16"/>
</dbReference>
<protein>
    <recommendedName>
        <fullName evidence="1">Bacterial Ig-like domain-containing protein</fullName>
    </recommendedName>
</protein>
<proteinExistence type="predicted"/>
<accession>A0A2N5EE75</accession>
<name>A0A2N5EE75_9GAMM</name>
<dbReference type="Gene3D" id="2.60.40.10">
    <property type="entry name" value="Immunoglobulins"/>
    <property type="match status" value="16"/>
</dbReference>
<dbReference type="Proteomes" id="UP000234240">
    <property type="component" value="Unassembled WGS sequence"/>
</dbReference>
<keyword evidence="3" id="KW-1185">Reference proteome</keyword>
<dbReference type="OrthoDB" id="8481600at2"/>
<gene>
    <name evidence="2" type="ORF">CYR55_06065</name>
</gene>
<evidence type="ECO:0000259" key="1">
    <source>
        <dbReference type="Pfam" id="PF19077"/>
    </source>
</evidence>
<feature type="domain" description="Bacterial Ig-like" evidence="1">
    <location>
        <begin position="1298"/>
        <end position="1356"/>
    </location>
</feature>
<comment type="caution">
    <text evidence="2">The sequence shown here is derived from an EMBL/GenBank/DDBJ whole genome shotgun (WGS) entry which is preliminary data.</text>
</comment>
<dbReference type="NCBIfam" id="NF012196">
    <property type="entry name" value="Ig_like_ice"/>
    <property type="match status" value="3"/>
</dbReference>
<dbReference type="InterPro" id="IPR044016">
    <property type="entry name" value="Big_13"/>
</dbReference>
<organism evidence="2 3">
    <name type="scientific">Chimaeribacter californicus</name>
    <dbReference type="NCBI Taxonomy" id="2060067"/>
    <lineage>
        <taxon>Bacteria</taxon>
        <taxon>Pseudomonadati</taxon>
        <taxon>Pseudomonadota</taxon>
        <taxon>Gammaproteobacteria</taxon>
        <taxon>Enterobacterales</taxon>
        <taxon>Yersiniaceae</taxon>
        <taxon>Chimaeribacter</taxon>
    </lineage>
</organism>
<evidence type="ECO:0000313" key="3">
    <source>
        <dbReference type="Proteomes" id="UP000234240"/>
    </source>
</evidence>
<dbReference type="EMBL" id="PJZF01000003">
    <property type="protein sequence ID" value="PLR40840.1"/>
    <property type="molecule type" value="Genomic_DNA"/>
</dbReference>
<dbReference type="Pfam" id="PF19077">
    <property type="entry name" value="Big_13"/>
    <property type="match status" value="2"/>
</dbReference>
<sequence length="1865" mass="191029">MELIPVFLNKRQPMKNTPDISRYSGAAEVSRAGVLAAAASSALAVPVLAIDPLVPDDVINFAEAEEEIAVSGTSSLNNALVTLTLGSQTFTTQTGAGGDWQLTIPAHTLSARDGSFPDGTYPLVAEAADGDGNPVSATRELRINADPDSLPSLSGGLDNILTGAEHQVAQAIYGTAQNVEAGQVVTVSLNEKSYTAVVQADGSWSLIIPAADIAALPNGANILLADVTDSAGNPAETVINRFAVEDTLDGIAIDTLAGDNRLNAQEAQSDITVQGASSNLAQGTPVTLTLGGQSYSTTVAADGRWSVTVPAADLQALPDGPVTAEVTALNATGDPLADSLPLGVHTHALPEVTIDYPIPVNIERAQQDQILTGTASVSGDNQTVSVTFDGQIYQGQVGSNGIWHVTLPAGALQTLTDGNYPLTASVTDEAGNSSSATSQLEVDVTAPTLTLDPVTGDDALDRAELLAGITLTGHSDELGTSVFVTFNGNNYYGSVDGDGLWNVVLSAAALNGLAPGSYTLTARVGDGFLNETLVSREITVEESNLPLLTIDPFTGDNELNSAERGVAQELTGTTTHVEAGQTVTVTFNDKSYTTTVEADGSWRLIVPQADLAELGVVRPNYDLTATVSNAGGESVSATEEVTVVTGRTAVAIGIVAGDNQLDTAAAANNLTVSGVVIGVPADNVVTVTLNGQSYTTLVQSDNTWSLQIPAGDLADLSNGTYTLTADALDTNTVPVTDTLDLRVAFDAFRLDPLTEDNILNAEEAANDIIISGHAPVSAQGGSVAVTAFDDPAYHYTGTVAADGTWQVTVPAGSFSGVANGVYTLVAELTAPDGSVTTASHSVTFTPQPFSGGFVFYPFAGDDVVDAGEQAQDQILDGTFFLDDSPTGEGVAGLAVTIRMTSLDGQSFTYTTTTGIGGNWQVTVPAADLALLPDGRVDLAGSVTDGAGNTISNDNVFVVLTNPGTLTLDPIAGDNVLTPDEAAAGLVISGSSHFMVMPLDVQVTINGVTHSFSDYTNDWAVTFTPQELAGLPDGPLTVTVTAYDLAGNLITATAPLTVELGDLQPLTFDPFGGSDNYLDEDELESDQLLSGQAENNPAGSIVTLTLGGFTYQAEVQADHSWSVLIPSEDLKTLPNDPTTDILGSITDAGGNLLAVGSHSFLLYRTPGQLNIDTLAGDGTLTADEANAPLVISGTITNGQVGAAVTVDLNGHLYQTTVTASDGSWSVTVPVADLALLGNTGYWVSATSTDLSGNEISGLNLLTVDLSAPVITLDPIAGDNIINAAEAAAGVAIGGHSSEAGGTVNLLLNGVTYNAAVNDEGNWRVTLPKSTLAALEDGRYTLTVSQTDANGHTTTLTESLLLDADPANRPVLRIHKVSGDNVLNGAEIQSDQIISGSSENVESGQTLSLKVGGVTYTTQVQAGGVWSLVVPAEALAALGNGGETLRASVMDTSGNRATASRNITIKSHHDGLSIDPVTGDNLINAAEAGGAITVTGHTDGVQRGATVHLTLNGEHYTAKVGRDGSWSVKLPAADVAVLEEGSSTLKASVKGAGWQILHAKAVLTVDTSAPELAFNPVTGDNRISHQEAQAGFALAGSTGIAAAGLLVLVVLNGVEYHAMVQESGNWAVAIPAGALAEQPAGDYPLTVSLADVAGNLTSITHTLALEAAPDAADSDAARAVAGQAVVADTADNTLTAALLTPDAATPEHSTYAIGGQTLDLTHSGGEATGGSGNDTIVLHTLDFLHIDGGSGTDTLLLAGTDQHLDLTALGLKIENIDIFDLGQSGSNSLTLGLHEAETVRDQPEESLFIRGAEGSQLTLAGDGSTWETSGQRTVDGLLFDVYHHGALESGNALGDLLVQHGIQVQQV</sequence>
<dbReference type="InterPro" id="IPR013783">
    <property type="entry name" value="Ig-like_fold"/>
</dbReference>
<feature type="domain" description="Bacterial Ig-like" evidence="1">
    <location>
        <begin position="376"/>
        <end position="443"/>
    </location>
</feature>
<reference evidence="2 3" key="1">
    <citation type="submission" date="2017-12" db="EMBL/GenBank/DDBJ databases">
        <title>Characterization of six clinical isolates of Enterochimera gen. nov., a novel genus of the Yersiniaciae family and the three species Enterochimera arupensis sp. nov., Enterochimera coloradensis sp. nov, and Enterochimera californica sp. nov.</title>
        <authorList>
            <person name="Rossi A."/>
            <person name="Fisher M."/>
        </authorList>
    </citation>
    <scope>NUCLEOTIDE SEQUENCE [LARGE SCALE GENOMIC DNA]</scope>
    <source>
        <strain evidence="3">2015-Iso6</strain>
    </source>
</reference>
<evidence type="ECO:0000313" key="2">
    <source>
        <dbReference type="EMBL" id="PLR40840.1"/>
    </source>
</evidence>
<dbReference type="InterPro" id="IPR049826">
    <property type="entry name" value="Ig-like_ice"/>
</dbReference>